<accession>A0A8S5QDU2</accession>
<sequence length="34" mass="4247">MIKYYFLSIFLAYIKEKYYLCSENRIINNYTNTI</sequence>
<organism evidence="1">
    <name type="scientific">Siphoviridae sp. ctbvd11</name>
    <dbReference type="NCBI Taxonomy" id="2825567"/>
    <lineage>
        <taxon>Viruses</taxon>
        <taxon>Duplodnaviria</taxon>
        <taxon>Heunggongvirae</taxon>
        <taxon>Uroviricota</taxon>
        <taxon>Caudoviricetes</taxon>
    </lineage>
</organism>
<reference evidence="1" key="1">
    <citation type="journal article" date="2021" name="Proc. Natl. Acad. Sci. U.S.A.">
        <title>A Catalog of Tens of Thousands of Viruses from Human Metagenomes Reveals Hidden Associations with Chronic Diseases.</title>
        <authorList>
            <person name="Tisza M.J."/>
            <person name="Buck C.B."/>
        </authorList>
    </citation>
    <scope>NUCLEOTIDE SEQUENCE</scope>
    <source>
        <strain evidence="1">Ctbvd11</strain>
    </source>
</reference>
<protein>
    <submittedName>
        <fullName evidence="1">Uncharacterized protein</fullName>
    </submittedName>
</protein>
<evidence type="ECO:0000313" key="1">
    <source>
        <dbReference type="EMBL" id="DAE17114.1"/>
    </source>
</evidence>
<name>A0A8S5QDU2_9CAUD</name>
<proteinExistence type="predicted"/>
<dbReference type="EMBL" id="BK015636">
    <property type="protein sequence ID" value="DAE17114.1"/>
    <property type="molecule type" value="Genomic_DNA"/>
</dbReference>